<dbReference type="RefSeq" id="XP_062638300.1">
    <property type="nucleotide sequence ID" value="XM_062780294.1"/>
</dbReference>
<comment type="caution">
    <text evidence="2">The sequence shown here is derived from an EMBL/GenBank/DDBJ whole genome shotgun (WGS) entry which is preliminary data.</text>
</comment>
<feature type="compositionally biased region" description="Basic and acidic residues" evidence="1">
    <location>
        <begin position="141"/>
        <end position="150"/>
    </location>
</feature>
<gene>
    <name evidence="2" type="ORF">C8A04DRAFT_27428</name>
</gene>
<organism evidence="2 3">
    <name type="scientific">Dichotomopilus funicola</name>
    <dbReference type="NCBI Taxonomy" id="1934379"/>
    <lineage>
        <taxon>Eukaryota</taxon>
        <taxon>Fungi</taxon>
        <taxon>Dikarya</taxon>
        <taxon>Ascomycota</taxon>
        <taxon>Pezizomycotina</taxon>
        <taxon>Sordariomycetes</taxon>
        <taxon>Sordariomycetidae</taxon>
        <taxon>Sordariales</taxon>
        <taxon>Chaetomiaceae</taxon>
        <taxon>Dichotomopilus</taxon>
    </lineage>
</organism>
<feature type="region of interest" description="Disordered" evidence="1">
    <location>
        <begin position="141"/>
        <end position="180"/>
    </location>
</feature>
<dbReference type="EMBL" id="MU853573">
    <property type="protein sequence ID" value="KAK4144929.1"/>
    <property type="molecule type" value="Genomic_DNA"/>
</dbReference>
<feature type="compositionally biased region" description="Gly residues" evidence="1">
    <location>
        <begin position="151"/>
        <end position="180"/>
    </location>
</feature>
<reference evidence="2" key="1">
    <citation type="journal article" date="2023" name="Mol. Phylogenet. Evol.">
        <title>Genome-scale phylogeny and comparative genomics of the fungal order Sordariales.</title>
        <authorList>
            <person name="Hensen N."/>
            <person name="Bonometti L."/>
            <person name="Westerberg I."/>
            <person name="Brannstrom I.O."/>
            <person name="Guillou S."/>
            <person name="Cros-Aarteil S."/>
            <person name="Calhoun S."/>
            <person name="Haridas S."/>
            <person name="Kuo A."/>
            <person name="Mondo S."/>
            <person name="Pangilinan J."/>
            <person name="Riley R."/>
            <person name="LaButti K."/>
            <person name="Andreopoulos B."/>
            <person name="Lipzen A."/>
            <person name="Chen C."/>
            <person name="Yan M."/>
            <person name="Daum C."/>
            <person name="Ng V."/>
            <person name="Clum A."/>
            <person name="Steindorff A."/>
            <person name="Ohm R.A."/>
            <person name="Martin F."/>
            <person name="Silar P."/>
            <person name="Natvig D.O."/>
            <person name="Lalanne C."/>
            <person name="Gautier V."/>
            <person name="Ament-Velasquez S.L."/>
            <person name="Kruys A."/>
            <person name="Hutchinson M.I."/>
            <person name="Powell A.J."/>
            <person name="Barry K."/>
            <person name="Miller A.N."/>
            <person name="Grigoriev I.V."/>
            <person name="Debuchy R."/>
            <person name="Gladieux P."/>
            <person name="Hiltunen Thoren M."/>
            <person name="Johannesson H."/>
        </authorList>
    </citation>
    <scope>NUCLEOTIDE SEQUENCE</scope>
    <source>
        <strain evidence="2">CBS 141.50</strain>
    </source>
</reference>
<evidence type="ECO:0000313" key="2">
    <source>
        <dbReference type="EMBL" id="KAK4144929.1"/>
    </source>
</evidence>
<reference evidence="2" key="2">
    <citation type="submission" date="2023-05" db="EMBL/GenBank/DDBJ databases">
        <authorList>
            <consortium name="Lawrence Berkeley National Laboratory"/>
            <person name="Steindorff A."/>
            <person name="Hensen N."/>
            <person name="Bonometti L."/>
            <person name="Westerberg I."/>
            <person name="Brannstrom I.O."/>
            <person name="Guillou S."/>
            <person name="Cros-Aarteil S."/>
            <person name="Calhoun S."/>
            <person name="Haridas S."/>
            <person name="Kuo A."/>
            <person name="Mondo S."/>
            <person name="Pangilinan J."/>
            <person name="Riley R."/>
            <person name="Labutti K."/>
            <person name="Andreopoulos B."/>
            <person name="Lipzen A."/>
            <person name="Chen C."/>
            <person name="Yanf M."/>
            <person name="Daum C."/>
            <person name="Ng V."/>
            <person name="Clum A."/>
            <person name="Ohm R."/>
            <person name="Martin F."/>
            <person name="Silar P."/>
            <person name="Natvig D."/>
            <person name="Lalanne C."/>
            <person name="Gautier V."/>
            <person name="Ament-Velasquez S.L."/>
            <person name="Kruys A."/>
            <person name="Hutchinson M.I."/>
            <person name="Powell A.J."/>
            <person name="Barry K."/>
            <person name="Miller A.N."/>
            <person name="Grigoriev I.V."/>
            <person name="Debuchy R."/>
            <person name="Gladieux P."/>
            <person name="Thoren M.H."/>
            <person name="Johannesson H."/>
        </authorList>
    </citation>
    <scope>NUCLEOTIDE SEQUENCE</scope>
    <source>
        <strain evidence="2">CBS 141.50</strain>
    </source>
</reference>
<evidence type="ECO:0000256" key="1">
    <source>
        <dbReference type="SAM" id="MobiDB-lite"/>
    </source>
</evidence>
<protein>
    <submittedName>
        <fullName evidence="2">Uncharacterized protein</fullName>
    </submittedName>
</protein>
<feature type="region of interest" description="Disordered" evidence="1">
    <location>
        <begin position="1"/>
        <end position="23"/>
    </location>
</feature>
<accession>A0AAN6V523</accession>
<feature type="compositionally biased region" description="Low complexity" evidence="1">
    <location>
        <begin position="1"/>
        <end position="17"/>
    </location>
</feature>
<dbReference type="Proteomes" id="UP001302676">
    <property type="component" value="Unassembled WGS sequence"/>
</dbReference>
<name>A0AAN6V523_9PEZI</name>
<evidence type="ECO:0000313" key="3">
    <source>
        <dbReference type="Proteomes" id="UP001302676"/>
    </source>
</evidence>
<dbReference type="GeneID" id="87816907"/>
<dbReference type="AlphaFoldDB" id="A0AAN6V523"/>
<keyword evidence="3" id="KW-1185">Reference proteome</keyword>
<sequence length="180" mass="19307">MAPAANTARQRRNTAAASSDSDAEYQAYNGRLKEASAARTRLRKAKLNRDKHRDALKTAYEAALKQTESRIQNSVAKHNDPRTAIHISHLNRLKEALNRRDEKASEIARRLAEHQRRMLNLAIQLQALYEGRREDIGGLLKEVEGGDGRGGEGQGRGSGGGGGGSGGGKGSGGGVVVDLE</sequence>
<proteinExistence type="predicted"/>